<comment type="caution">
    <text evidence="1">The sequence shown here is derived from an EMBL/GenBank/DDBJ whole genome shotgun (WGS) entry which is preliminary data.</text>
</comment>
<sequence>MSILYQTLEDCDNVDYVEANGPFPGNVRNPWLGKGYYYWDTFVNSAHFWGRVSYLNAGKRYLIAQSEVSLPSDKVLNLLEPKDLTLFSAWRDEYAQTFPNSKVTIERVLTHAEDIMGTKFPYIAIRAEFRECVNIRDFQDRIYPNGKAYLDLKPPIQICIKDKNVIGKNNFKVIYPECYIDNSLMAYNI</sequence>
<protein>
    <submittedName>
        <fullName evidence="1">Uncharacterized protein</fullName>
    </submittedName>
</protein>
<accession>A0AC61RHG6</accession>
<organism evidence="1 2">
    <name type="scientific">Lepagella muris</name>
    <dbReference type="NCBI Taxonomy" id="3032870"/>
    <lineage>
        <taxon>Bacteria</taxon>
        <taxon>Pseudomonadati</taxon>
        <taxon>Bacteroidota</taxon>
        <taxon>Bacteroidia</taxon>
        <taxon>Bacteroidales</taxon>
        <taxon>Muribaculaceae</taxon>
        <taxon>Lepagella</taxon>
    </lineage>
</organism>
<evidence type="ECO:0000313" key="1">
    <source>
        <dbReference type="EMBL" id="TGY76313.1"/>
    </source>
</evidence>
<reference evidence="1" key="1">
    <citation type="submission" date="2019-04" db="EMBL/GenBank/DDBJ databases">
        <title>Microbes associate with the intestines of laboratory mice.</title>
        <authorList>
            <person name="Navarre W."/>
            <person name="Wong E."/>
            <person name="Huang K."/>
            <person name="Tropini C."/>
            <person name="Ng K."/>
            <person name="Yu B."/>
        </authorList>
    </citation>
    <scope>NUCLEOTIDE SEQUENCE</scope>
    <source>
        <strain evidence="1">NM04_E33</strain>
    </source>
</reference>
<dbReference type="Proteomes" id="UP000306319">
    <property type="component" value="Unassembled WGS sequence"/>
</dbReference>
<keyword evidence="2" id="KW-1185">Reference proteome</keyword>
<name>A0AC61RHG6_9BACT</name>
<proteinExistence type="predicted"/>
<dbReference type="EMBL" id="SRYB01000042">
    <property type="protein sequence ID" value="TGY76313.1"/>
    <property type="molecule type" value="Genomic_DNA"/>
</dbReference>
<evidence type="ECO:0000313" key="2">
    <source>
        <dbReference type="Proteomes" id="UP000306319"/>
    </source>
</evidence>
<gene>
    <name evidence="1" type="ORF">E5331_18460</name>
</gene>